<dbReference type="Pfam" id="PF26639">
    <property type="entry name" value="Het-6_barrel"/>
    <property type="match status" value="1"/>
</dbReference>
<name>A0A8H6ISR1_9PEZI</name>
<accession>A0A8H6ISR1</accession>
<protein>
    <submittedName>
        <fullName evidence="2">Ankyrin and het domain protein</fullName>
    </submittedName>
</protein>
<evidence type="ECO:0000256" key="1">
    <source>
        <dbReference type="SAM" id="Phobius"/>
    </source>
</evidence>
<keyword evidence="3" id="KW-1185">Reference proteome</keyword>
<dbReference type="EMBL" id="WIGN01000400">
    <property type="protein sequence ID" value="KAF6794965.1"/>
    <property type="molecule type" value="Genomic_DNA"/>
</dbReference>
<gene>
    <name evidence="2" type="ORF">CSOJ01_13581</name>
</gene>
<keyword evidence="1" id="KW-1133">Transmembrane helix</keyword>
<dbReference type="Proteomes" id="UP000652219">
    <property type="component" value="Unassembled WGS sequence"/>
</dbReference>
<feature type="transmembrane region" description="Helical" evidence="1">
    <location>
        <begin position="69"/>
        <end position="90"/>
    </location>
</feature>
<dbReference type="PROSITE" id="PS51257">
    <property type="entry name" value="PROKAR_LIPOPROTEIN"/>
    <property type="match status" value="1"/>
</dbReference>
<sequence>MYRIVLTRDRKVFNMLACAVLAACAAASPLVLVLVRVLPPWTQILALAAAYLLRPRVLPSVGVAGSLSVLVYILWWLRWLFALLVLLIAGYRALMDVYHDEVIALVTYLSGCSAAAPGLVEPEAALYMGCLARVAKKYSLGLTRAGRLLCLFPPEADPGDVVFLVDGCDAPFVLRRGERPGMWRVVGECYVHGVMNGEAAGRLPVTEEIGLC</sequence>
<proteinExistence type="predicted"/>
<evidence type="ECO:0000313" key="2">
    <source>
        <dbReference type="EMBL" id="KAF6794965.1"/>
    </source>
</evidence>
<dbReference type="AlphaFoldDB" id="A0A8H6ISR1"/>
<comment type="caution">
    <text evidence="2">The sequence shown here is derived from an EMBL/GenBank/DDBJ whole genome shotgun (WGS) entry which is preliminary data.</text>
</comment>
<evidence type="ECO:0000313" key="3">
    <source>
        <dbReference type="Proteomes" id="UP000652219"/>
    </source>
</evidence>
<keyword evidence="1" id="KW-0812">Transmembrane</keyword>
<feature type="transmembrane region" description="Helical" evidence="1">
    <location>
        <begin position="12"/>
        <end position="35"/>
    </location>
</feature>
<keyword evidence="1" id="KW-0472">Membrane</keyword>
<organism evidence="2 3">
    <name type="scientific">Colletotrichum sojae</name>
    <dbReference type="NCBI Taxonomy" id="2175907"/>
    <lineage>
        <taxon>Eukaryota</taxon>
        <taxon>Fungi</taxon>
        <taxon>Dikarya</taxon>
        <taxon>Ascomycota</taxon>
        <taxon>Pezizomycotina</taxon>
        <taxon>Sordariomycetes</taxon>
        <taxon>Hypocreomycetidae</taxon>
        <taxon>Glomerellales</taxon>
        <taxon>Glomerellaceae</taxon>
        <taxon>Colletotrichum</taxon>
        <taxon>Colletotrichum orchidearum species complex</taxon>
    </lineage>
</organism>
<reference evidence="2 3" key="1">
    <citation type="journal article" date="2020" name="Phytopathology">
        <title>Genome Sequence Resources of Colletotrichum truncatum, C. plurivorum, C. musicola, and C. sojae: Four Species Pathogenic to Soybean (Glycine max).</title>
        <authorList>
            <person name="Rogerio F."/>
            <person name="Boufleur T.R."/>
            <person name="Ciampi-Guillardi M."/>
            <person name="Sukno S.A."/>
            <person name="Thon M.R."/>
            <person name="Massola Junior N.S."/>
            <person name="Baroncelli R."/>
        </authorList>
    </citation>
    <scope>NUCLEOTIDE SEQUENCE [LARGE SCALE GENOMIC DNA]</scope>
    <source>
        <strain evidence="2 3">LFN0009</strain>
    </source>
</reference>